<accession>A0A0A8ZWE9</accession>
<name>A0A0A8ZWE9_ARUDO</name>
<reference evidence="1" key="1">
    <citation type="submission" date="2014-09" db="EMBL/GenBank/DDBJ databases">
        <authorList>
            <person name="Magalhaes I.L.F."/>
            <person name="Oliveira U."/>
            <person name="Santos F.R."/>
            <person name="Vidigal T.H.D.A."/>
            <person name="Brescovit A.D."/>
            <person name="Santos A.J."/>
        </authorList>
    </citation>
    <scope>NUCLEOTIDE SEQUENCE</scope>
    <source>
        <tissue evidence="1">Shoot tissue taken approximately 20 cm above the soil surface</tissue>
    </source>
</reference>
<dbReference type="AlphaFoldDB" id="A0A0A8ZWE9"/>
<organism evidence="1">
    <name type="scientific">Arundo donax</name>
    <name type="common">Giant reed</name>
    <name type="synonym">Donax arundinaceus</name>
    <dbReference type="NCBI Taxonomy" id="35708"/>
    <lineage>
        <taxon>Eukaryota</taxon>
        <taxon>Viridiplantae</taxon>
        <taxon>Streptophyta</taxon>
        <taxon>Embryophyta</taxon>
        <taxon>Tracheophyta</taxon>
        <taxon>Spermatophyta</taxon>
        <taxon>Magnoliopsida</taxon>
        <taxon>Liliopsida</taxon>
        <taxon>Poales</taxon>
        <taxon>Poaceae</taxon>
        <taxon>PACMAD clade</taxon>
        <taxon>Arundinoideae</taxon>
        <taxon>Arundineae</taxon>
        <taxon>Arundo</taxon>
    </lineage>
</organism>
<protein>
    <submittedName>
        <fullName evidence="1">Mgs1</fullName>
    </submittedName>
</protein>
<evidence type="ECO:0000313" key="1">
    <source>
        <dbReference type="EMBL" id="JAD43151.1"/>
    </source>
</evidence>
<proteinExistence type="predicted"/>
<reference evidence="1" key="2">
    <citation type="journal article" date="2015" name="Data Brief">
        <title>Shoot transcriptome of the giant reed, Arundo donax.</title>
        <authorList>
            <person name="Barrero R.A."/>
            <person name="Guerrero F.D."/>
            <person name="Moolhuijzen P."/>
            <person name="Goolsby J.A."/>
            <person name="Tidwell J."/>
            <person name="Bellgard S.E."/>
            <person name="Bellgard M.I."/>
        </authorList>
    </citation>
    <scope>NUCLEOTIDE SEQUENCE</scope>
    <source>
        <tissue evidence="1">Shoot tissue taken approximately 20 cm above the soil surface</tissue>
    </source>
</reference>
<sequence>MASTTACALLTRSATSRTCRCPSATRCSNSWTRLTMTSKEYVNDRRRITGQAAQTITRLPGLQVASMCEQSTE</sequence>
<dbReference type="EMBL" id="GBRH01254744">
    <property type="protein sequence ID" value="JAD43151.1"/>
    <property type="molecule type" value="Transcribed_RNA"/>
</dbReference>